<dbReference type="RefSeq" id="WP_001244595.1">
    <property type="nucleotide sequence ID" value="NZ_CP009335.1"/>
</dbReference>
<organism evidence="10 12">
    <name type="scientific">Bacillus thuringiensis</name>
    <dbReference type="NCBI Taxonomy" id="1428"/>
    <lineage>
        <taxon>Bacteria</taxon>
        <taxon>Bacillati</taxon>
        <taxon>Bacillota</taxon>
        <taxon>Bacilli</taxon>
        <taxon>Bacillales</taxon>
        <taxon>Bacillaceae</taxon>
        <taxon>Bacillus</taxon>
        <taxon>Bacillus cereus group</taxon>
    </lineage>
</organism>
<sequence>MRNIVLLCNAGMSTSMLMNKMRGYAESTGYNCEINAYALTEAKNVGPTADVILLGPQVRYALNTVKSQLPEKNIEVIDMAAYGMLDGKKVMERVKEILGD</sequence>
<evidence type="ECO:0000313" key="9">
    <source>
        <dbReference type="EMBL" id="AJG76226.1"/>
    </source>
</evidence>
<feature type="modified residue" description="Phosphocysteine; by EIIA" evidence="7">
    <location>
        <position position="8"/>
    </location>
</feature>
<proteinExistence type="predicted"/>
<evidence type="ECO:0000256" key="5">
    <source>
        <dbReference type="ARBA" id="ARBA00022683"/>
    </source>
</evidence>
<evidence type="ECO:0000256" key="4">
    <source>
        <dbReference type="ARBA" id="ARBA00022679"/>
    </source>
</evidence>
<evidence type="ECO:0000256" key="6">
    <source>
        <dbReference type="ARBA" id="ARBA00022777"/>
    </source>
</evidence>
<keyword evidence="4" id="KW-0808">Transferase</keyword>
<evidence type="ECO:0000256" key="1">
    <source>
        <dbReference type="ARBA" id="ARBA00022448"/>
    </source>
</evidence>
<dbReference type="InterPro" id="IPR051819">
    <property type="entry name" value="PTS_sugar-specific_EIIB"/>
</dbReference>
<dbReference type="InterPro" id="IPR036095">
    <property type="entry name" value="PTS_EIIB-like_sf"/>
</dbReference>
<dbReference type="InterPro" id="IPR003501">
    <property type="entry name" value="PTS_EIIB_2/3"/>
</dbReference>
<dbReference type="CDD" id="cd05564">
    <property type="entry name" value="PTS_IIB_chitobiose_lichenan"/>
    <property type="match status" value="1"/>
</dbReference>
<accession>A0A0B5XKJ2</accession>
<keyword evidence="2" id="KW-0597">Phosphoprotein</keyword>
<dbReference type="Pfam" id="PF02302">
    <property type="entry name" value="PTS_IIB"/>
    <property type="match status" value="1"/>
</dbReference>
<dbReference type="GO" id="GO:0008982">
    <property type="term" value="F:protein-N(PI)-phosphohistidine-sugar phosphotransferase activity"/>
    <property type="evidence" value="ECO:0007669"/>
    <property type="project" value="InterPro"/>
</dbReference>
<dbReference type="Proteomes" id="UP000031876">
    <property type="component" value="Chromosome"/>
</dbReference>
<dbReference type="GO" id="GO:0009401">
    <property type="term" value="P:phosphoenolpyruvate-dependent sugar phosphotransferase system"/>
    <property type="evidence" value="ECO:0007669"/>
    <property type="project" value="UniProtKB-KW"/>
</dbReference>
<dbReference type="EMBL" id="CP053980">
    <property type="protein sequence ID" value="QKH27780.1"/>
    <property type="molecule type" value="Genomic_DNA"/>
</dbReference>
<dbReference type="PANTHER" id="PTHR34581:SF2">
    <property type="entry name" value="PTS SYSTEM N,N'-DIACETYLCHITOBIOSE-SPECIFIC EIIB COMPONENT"/>
    <property type="match status" value="1"/>
</dbReference>
<evidence type="ECO:0000256" key="3">
    <source>
        <dbReference type="ARBA" id="ARBA00022597"/>
    </source>
</evidence>
<feature type="domain" description="PTS EIIB type-3" evidence="8">
    <location>
        <begin position="1"/>
        <end position="100"/>
    </location>
</feature>
<reference evidence="9 11" key="1">
    <citation type="journal article" date="2015" name="Genome Announc.">
        <title>Complete genome sequences for 35 biothreat assay-relevant bacillus species.</title>
        <authorList>
            <person name="Johnson S.L."/>
            <person name="Daligault H.E."/>
            <person name="Davenport K.W."/>
            <person name="Jaissle J."/>
            <person name="Frey K.G."/>
            <person name="Ladner J.T."/>
            <person name="Broomall S.M."/>
            <person name="Bishop-Lilly K.A."/>
            <person name="Bruce D.C."/>
            <person name="Gibbons H.S."/>
            <person name="Coyne S.R."/>
            <person name="Lo C.C."/>
            <person name="Meincke L."/>
            <person name="Munk A.C."/>
            <person name="Koroleva G.I."/>
            <person name="Rosenzweig C.N."/>
            <person name="Palacios G.F."/>
            <person name="Redden C.L."/>
            <person name="Minogue T.D."/>
            <person name="Chain P.S."/>
        </authorList>
    </citation>
    <scope>NUCLEOTIDE SEQUENCE [LARGE SCALE GENOMIC DNA]</scope>
    <source>
        <strain evidence="9 11">HD1011</strain>
    </source>
</reference>
<dbReference type="PROSITE" id="PS51100">
    <property type="entry name" value="PTS_EIIB_TYPE_3"/>
    <property type="match status" value="1"/>
</dbReference>
<keyword evidence="5" id="KW-0598">Phosphotransferase system</keyword>
<keyword evidence="3 10" id="KW-0762">Sugar transport</keyword>
<dbReference type="Gene3D" id="3.40.50.2300">
    <property type="match status" value="1"/>
</dbReference>
<evidence type="ECO:0000313" key="12">
    <source>
        <dbReference type="Proteomes" id="UP000501107"/>
    </source>
</evidence>
<evidence type="ECO:0000313" key="10">
    <source>
        <dbReference type="EMBL" id="QKH27780.1"/>
    </source>
</evidence>
<evidence type="ECO:0000313" key="11">
    <source>
        <dbReference type="Proteomes" id="UP000031876"/>
    </source>
</evidence>
<dbReference type="AlphaFoldDB" id="A0A0B5XKJ2"/>
<evidence type="ECO:0000256" key="2">
    <source>
        <dbReference type="ARBA" id="ARBA00022553"/>
    </source>
</evidence>
<keyword evidence="6" id="KW-0418">Kinase</keyword>
<dbReference type="KEGG" id="btw:BF38_4208"/>
<evidence type="ECO:0000256" key="7">
    <source>
        <dbReference type="PROSITE-ProRule" id="PRU00423"/>
    </source>
</evidence>
<dbReference type="GO" id="GO:0016301">
    <property type="term" value="F:kinase activity"/>
    <property type="evidence" value="ECO:0007669"/>
    <property type="project" value="UniProtKB-KW"/>
</dbReference>
<dbReference type="SUPFAM" id="SSF52794">
    <property type="entry name" value="PTS system IIB component-like"/>
    <property type="match status" value="1"/>
</dbReference>
<protein>
    <submittedName>
        <fullName evidence="10">PTS sugar transporter subunit IIB</fullName>
    </submittedName>
    <submittedName>
        <fullName evidence="9">PTS system, Lactose/Cellobiose specific IIB subunit</fullName>
    </submittedName>
</protein>
<dbReference type="EMBL" id="CP009335">
    <property type="protein sequence ID" value="AJG76226.1"/>
    <property type="molecule type" value="Genomic_DNA"/>
</dbReference>
<keyword evidence="1" id="KW-0813">Transport</keyword>
<evidence type="ECO:0000259" key="8">
    <source>
        <dbReference type="PROSITE" id="PS51100"/>
    </source>
</evidence>
<dbReference type="Proteomes" id="UP000501107">
    <property type="component" value="Chromosome"/>
</dbReference>
<name>A0A0B5XKJ2_BACTU</name>
<dbReference type="InterPro" id="IPR013012">
    <property type="entry name" value="PTS_EIIB_3"/>
</dbReference>
<dbReference type="PANTHER" id="PTHR34581">
    <property type="entry name" value="PTS SYSTEM N,N'-DIACETYLCHITOBIOSE-SPECIFIC EIIB COMPONENT"/>
    <property type="match status" value="1"/>
</dbReference>
<gene>
    <name evidence="9" type="ORF">BF38_4208</name>
    <name evidence="10" type="ORF">FOC89_28785</name>
</gene>
<reference evidence="10 12" key="2">
    <citation type="submission" date="2020-05" db="EMBL/GenBank/DDBJ databases">
        <title>FDA dAtabase for Regulatory Grade micrObial Sequences (FDA-ARGOS): Supporting development and validation of Infectious Disease Dx tests.</title>
        <authorList>
            <person name="Nelson B."/>
            <person name="Plummer A."/>
            <person name="Tallon L."/>
            <person name="Sadzewicz L."/>
            <person name="Zhao X."/>
            <person name="Vavikolanu K."/>
            <person name="Mehta A."/>
            <person name="Aluvathingal J."/>
            <person name="Nadendla S."/>
            <person name="Myers T."/>
            <person name="Yan Y."/>
            <person name="Sichtig H."/>
        </authorList>
    </citation>
    <scope>NUCLEOTIDE SEQUENCE [LARGE SCALE GENOMIC DNA]</scope>
    <source>
        <strain evidence="10 12">FDAARGOS_795</strain>
    </source>
</reference>